<name>A0ABZ1W1W2_9ACTN</name>
<accession>A0ABZ1W1W2</accession>
<dbReference type="InterPro" id="IPR002656">
    <property type="entry name" value="Acyl_transf_3_dom"/>
</dbReference>
<feature type="transmembrane region" description="Helical" evidence="1">
    <location>
        <begin position="331"/>
        <end position="353"/>
    </location>
</feature>
<keyword evidence="1" id="KW-0472">Membrane</keyword>
<dbReference type="EMBL" id="CP108482">
    <property type="protein sequence ID" value="WUS54817.1"/>
    <property type="molecule type" value="Genomic_DNA"/>
</dbReference>
<proteinExistence type="predicted"/>
<organism evidence="3 4">
    <name type="scientific">Kitasatospora herbaricolor</name>
    <dbReference type="NCBI Taxonomy" id="68217"/>
    <lineage>
        <taxon>Bacteria</taxon>
        <taxon>Bacillati</taxon>
        <taxon>Actinomycetota</taxon>
        <taxon>Actinomycetes</taxon>
        <taxon>Kitasatosporales</taxon>
        <taxon>Streptomycetaceae</taxon>
        <taxon>Kitasatospora</taxon>
    </lineage>
</organism>
<feature type="transmembrane region" description="Helical" evidence="1">
    <location>
        <begin position="140"/>
        <end position="158"/>
    </location>
</feature>
<dbReference type="RefSeq" id="WP_329500655.1">
    <property type="nucleotide sequence ID" value="NZ_CP108460.1"/>
</dbReference>
<feature type="transmembrane region" description="Helical" evidence="1">
    <location>
        <begin position="207"/>
        <end position="228"/>
    </location>
</feature>
<protein>
    <submittedName>
        <fullName evidence="3">Acyltransferase</fullName>
    </submittedName>
</protein>
<dbReference type="PANTHER" id="PTHR23028:SF53">
    <property type="entry name" value="ACYL_TRANSF_3 DOMAIN-CONTAINING PROTEIN"/>
    <property type="match status" value="1"/>
</dbReference>
<sequence length="389" mass="42341">MSERTAQSAAFSRLPSLTGLRFVAALLVFFTHLSVEGYLAPGPASAVFRYAFGLGWVGVEFFFILSGFVLTWSARQDDSRSRFWRRRLVKIFPTHLLTWFAALLLALWAGEALTGGRLLPSLFLVHAWVPELDVMRAVNLPSWSLSCELAFYLAFPWLRTLTDRIRVDRLWAWVLGLTAVIVLLPFADDAFVPGSPQLPGMEMSLLQNWFLVALPLVRALDFVLGILLARIVLAGRWIPLGLPGAAVLVAAGTALQLALVPTVYGFTATVALPLALLVAAAAQADVAGKASPFRSRTAVRLGEISFAFYMTHHLVLHYVRVALGETRVWSVPAVVGLGAVLLVATVGVSWLSYRFVEIPAVRRWSDPVVRPGQPEPVCVGAVAGTSAPS</sequence>
<evidence type="ECO:0000313" key="4">
    <source>
        <dbReference type="Proteomes" id="UP001432014"/>
    </source>
</evidence>
<keyword evidence="4" id="KW-1185">Reference proteome</keyword>
<keyword evidence="3" id="KW-0012">Acyltransferase</keyword>
<feature type="domain" description="Acyltransferase 3" evidence="2">
    <location>
        <begin position="16"/>
        <end position="353"/>
    </location>
</feature>
<reference evidence="3 4" key="1">
    <citation type="submission" date="2022-10" db="EMBL/GenBank/DDBJ databases">
        <title>The complete genomes of actinobacterial strains from the NBC collection.</title>
        <authorList>
            <person name="Joergensen T.S."/>
            <person name="Alvarez Arevalo M."/>
            <person name="Sterndorff E.B."/>
            <person name="Faurdal D."/>
            <person name="Vuksanovic O."/>
            <person name="Mourched A.-S."/>
            <person name="Charusanti P."/>
            <person name="Shaw S."/>
            <person name="Blin K."/>
            <person name="Weber T."/>
        </authorList>
    </citation>
    <scope>NUCLEOTIDE SEQUENCE [LARGE SCALE GENOMIC DNA]</scope>
    <source>
        <strain evidence="3 4">NBC_01247</strain>
    </source>
</reference>
<dbReference type="GO" id="GO:0016746">
    <property type="term" value="F:acyltransferase activity"/>
    <property type="evidence" value="ECO:0007669"/>
    <property type="project" value="UniProtKB-KW"/>
</dbReference>
<keyword evidence="3" id="KW-0808">Transferase</keyword>
<dbReference type="Proteomes" id="UP001432014">
    <property type="component" value="Chromosome"/>
</dbReference>
<feature type="transmembrane region" description="Helical" evidence="1">
    <location>
        <begin position="265"/>
        <end position="286"/>
    </location>
</feature>
<keyword evidence="1" id="KW-0812">Transmembrane</keyword>
<dbReference type="PANTHER" id="PTHR23028">
    <property type="entry name" value="ACETYLTRANSFERASE"/>
    <property type="match status" value="1"/>
</dbReference>
<dbReference type="InterPro" id="IPR050879">
    <property type="entry name" value="Acyltransferase_3"/>
</dbReference>
<evidence type="ECO:0000259" key="2">
    <source>
        <dbReference type="Pfam" id="PF01757"/>
    </source>
</evidence>
<feature type="transmembrane region" description="Helical" evidence="1">
    <location>
        <begin position="91"/>
        <end position="110"/>
    </location>
</feature>
<feature type="transmembrane region" description="Helical" evidence="1">
    <location>
        <begin position="298"/>
        <end position="319"/>
    </location>
</feature>
<feature type="transmembrane region" description="Helical" evidence="1">
    <location>
        <begin position="20"/>
        <end position="41"/>
    </location>
</feature>
<feature type="transmembrane region" description="Helical" evidence="1">
    <location>
        <begin position="170"/>
        <end position="187"/>
    </location>
</feature>
<evidence type="ECO:0000313" key="3">
    <source>
        <dbReference type="EMBL" id="WUS54817.1"/>
    </source>
</evidence>
<gene>
    <name evidence="3" type="ORF">OG469_04395</name>
</gene>
<evidence type="ECO:0000256" key="1">
    <source>
        <dbReference type="SAM" id="Phobius"/>
    </source>
</evidence>
<dbReference type="Pfam" id="PF01757">
    <property type="entry name" value="Acyl_transf_3"/>
    <property type="match status" value="1"/>
</dbReference>
<feature type="transmembrane region" description="Helical" evidence="1">
    <location>
        <begin position="240"/>
        <end position="259"/>
    </location>
</feature>
<feature type="transmembrane region" description="Helical" evidence="1">
    <location>
        <begin position="47"/>
        <end position="70"/>
    </location>
</feature>
<keyword evidence="1" id="KW-1133">Transmembrane helix</keyword>